<proteinExistence type="predicted"/>
<dbReference type="AlphaFoldDB" id="A0A1R3U0V9"/>
<evidence type="ECO:0000313" key="2">
    <source>
        <dbReference type="Proteomes" id="UP000187891"/>
    </source>
</evidence>
<protein>
    <submittedName>
        <fullName evidence="1">Uncharacterized protein</fullName>
    </submittedName>
</protein>
<name>A0A1R3U0V9_9HYPH</name>
<organism evidence="1 2">
    <name type="scientific">Agrobacterium rosae</name>
    <dbReference type="NCBI Taxonomy" id="1972867"/>
    <lineage>
        <taxon>Bacteria</taxon>
        <taxon>Pseudomonadati</taxon>
        <taxon>Pseudomonadota</taxon>
        <taxon>Alphaproteobacteria</taxon>
        <taxon>Hyphomicrobiales</taxon>
        <taxon>Rhizobiaceae</taxon>
        <taxon>Rhizobium/Agrobacterium group</taxon>
        <taxon>Agrobacterium</taxon>
    </lineage>
</organism>
<dbReference type="Proteomes" id="UP000187891">
    <property type="component" value="Unassembled WGS sequence"/>
</dbReference>
<accession>A0A1R3U0V9</accession>
<evidence type="ECO:0000313" key="1">
    <source>
        <dbReference type="EMBL" id="SCX34053.1"/>
    </source>
</evidence>
<gene>
    <name evidence="1" type="ORF">DSM25559_4355</name>
</gene>
<dbReference type="STRING" id="1907666.DSM25559_4355"/>
<dbReference type="EMBL" id="FMUE01000014">
    <property type="protein sequence ID" value="SCX34053.1"/>
    <property type="molecule type" value="Genomic_DNA"/>
</dbReference>
<reference evidence="2" key="1">
    <citation type="submission" date="2016-10" db="EMBL/GenBank/DDBJ databases">
        <authorList>
            <person name="Wibberg D."/>
        </authorList>
    </citation>
    <scope>NUCLEOTIDE SEQUENCE [LARGE SCALE GENOMIC DNA]</scope>
</reference>
<sequence>MEQRTRPSATRTCRTRSRKTLDRISLETLNAFIADRDVDVHFSAQTELFRRHQGKLTQDAEPAQGTLGFE</sequence>